<organism evidence="2 3">
    <name type="scientific">Thioclava dalianensis</name>
    <dbReference type="NCBI Taxonomy" id="1185766"/>
    <lineage>
        <taxon>Bacteria</taxon>
        <taxon>Pseudomonadati</taxon>
        <taxon>Pseudomonadota</taxon>
        <taxon>Alphaproteobacteria</taxon>
        <taxon>Rhodobacterales</taxon>
        <taxon>Paracoccaceae</taxon>
        <taxon>Thioclava</taxon>
    </lineage>
</organism>
<dbReference type="PANTHER" id="PTHR10605">
    <property type="entry name" value="HEPARAN SULFATE SULFOTRANSFERASE"/>
    <property type="match status" value="1"/>
</dbReference>
<dbReference type="InterPro" id="IPR027417">
    <property type="entry name" value="P-loop_NTPase"/>
</dbReference>
<dbReference type="PANTHER" id="PTHR10605:SF56">
    <property type="entry name" value="BIFUNCTIONAL HEPARAN SULFATE N-DEACETYLASE_N-SULFOTRANSFERASE"/>
    <property type="match status" value="1"/>
</dbReference>
<dbReference type="Pfam" id="PF13469">
    <property type="entry name" value="Sulfotransfer_3"/>
    <property type="match status" value="1"/>
</dbReference>
<dbReference type="EMBL" id="JHEH01000025">
    <property type="protein sequence ID" value="KEP68735.1"/>
    <property type="molecule type" value="Genomic_DNA"/>
</dbReference>
<name>A0A074TF32_9RHOB</name>
<evidence type="ECO:0000313" key="3">
    <source>
        <dbReference type="Proteomes" id="UP000027725"/>
    </source>
</evidence>
<dbReference type="AlphaFoldDB" id="A0A074TF32"/>
<comment type="caution">
    <text evidence="2">The sequence shown here is derived from an EMBL/GenBank/DDBJ whole genome shotgun (WGS) entry which is preliminary data.</text>
</comment>
<evidence type="ECO:0000256" key="1">
    <source>
        <dbReference type="ARBA" id="ARBA00022679"/>
    </source>
</evidence>
<reference evidence="2 3" key="1">
    <citation type="submission" date="2014-03" db="EMBL/GenBank/DDBJ databases">
        <title>The draft genome sequence of Thioclava dalianensis DLFJ1-1.</title>
        <authorList>
            <person name="Lai Q."/>
            <person name="Shao Z."/>
        </authorList>
    </citation>
    <scope>NUCLEOTIDE SEQUENCE [LARGE SCALE GENOMIC DNA]</scope>
    <source>
        <strain evidence="2 3">DLFJ1-1</strain>
    </source>
</reference>
<gene>
    <name evidence="2" type="ORF">DL1_09115</name>
</gene>
<evidence type="ECO:0000313" key="2">
    <source>
        <dbReference type="EMBL" id="KEP68735.1"/>
    </source>
</evidence>
<dbReference type="Proteomes" id="UP000027725">
    <property type="component" value="Unassembled WGS sequence"/>
</dbReference>
<dbReference type="GO" id="GO:0008146">
    <property type="term" value="F:sulfotransferase activity"/>
    <property type="evidence" value="ECO:0007669"/>
    <property type="project" value="InterPro"/>
</dbReference>
<dbReference type="STRING" id="1185766.SAMN05216224_107154"/>
<dbReference type="InterPro" id="IPR037359">
    <property type="entry name" value="NST/OST"/>
</dbReference>
<sequence length="296" mass="33427">MPDLVICGVPKAGTSSLFDWLAAHPDVEATREKEARFFVDRGSHMYRAECHVSGGLAGYARLFAPRPSGAPDPVLRCEATPGYIYARTALAEIPDLPNAPRCLFVLREPSAQILSLFRYFQGNWDWIAPDLSFADYVAALSSGRADFRGNELAARALEHARYIDYLRPWQARLGAERMRVVLFDQLAADPRRLMRDLAIWLGLDPEFYGEAHFAPRNQSYRPRSRLVHAANLRLRGRLPQGRFYRGMRRIYRRLNTAPPPGLSARDRQALAGLRQSFAPANRALAQSFDLDLDGWA</sequence>
<keyword evidence="1" id="KW-0808">Transferase</keyword>
<accession>A0A074TF32</accession>
<dbReference type="Gene3D" id="3.40.50.300">
    <property type="entry name" value="P-loop containing nucleotide triphosphate hydrolases"/>
    <property type="match status" value="1"/>
</dbReference>
<dbReference type="eggNOG" id="COG0457">
    <property type="taxonomic scope" value="Bacteria"/>
</dbReference>
<proteinExistence type="predicted"/>
<keyword evidence="3" id="KW-1185">Reference proteome</keyword>
<protein>
    <submittedName>
        <fullName evidence="2">Uncharacterized protein</fullName>
    </submittedName>
</protein>
<dbReference type="SUPFAM" id="SSF52540">
    <property type="entry name" value="P-loop containing nucleoside triphosphate hydrolases"/>
    <property type="match status" value="1"/>
</dbReference>